<name>A0A0F8WLX3_9ZZZZ</name>
<evidence type="ECO:0000313" key="2">
    <source>
        <dbReference type="EMBL" id="KKK57847.1"/>
    </source>
</evidence>
<accession>A0A0F8WLX3</accession>
<proteinExistence type="predicted"/>
<feature type="non-terminal residue" evidence="2">
    <location>
        <position position="1"/>
    </location>
</feature>
<dbReference type="EMBL" id="LAZR01064270">
    <property type="protein sequence ID" value="KKK57847.1"/>
    <property type="molecule type" value="Genomic_DNA"/>
</dbReference>
<dbReference type="AlphaFoldDB" id="A0A0F8WLX3"/>
<sequence>NGPEVTKNLEDRMKNLSSTSKMMSSGGGGGGVSDILEPIIPSAEEALKRLVHTLVAVEESIIKTIEQGLKEILLEKLSFR</sequence>
<protein>
    <submittedName>
        <fullName evidence="2">Uncharacterized protein</fullName>
    </submittedName>
</protein>
<reference evidence="2" key="1">
    <citation type="journal article" date="2015" name="Nature">
        <title>Complex archaea that bridge the gap between prokaryotes and eukaryotes.</title>
        <authorList>
            <person name="Spang A."/>
            <person name="Saw J.H."/>
            <person name="Jorgensen S.L."/>
            <person name="Zaremba-Niedzwiedzka K."/>
            <person name="Martijn J."/>
            <person name="Lind A.E."/>
            <person name="van Eijk R."/>
            <person name="Schleper C."/>
            <person name="Guy L."/>
            <person name="Ettema T.J."/>
        </authorList>
    </citation>
    <scope>NUCLEOTIDE SEQUENCE</scope>
</reference>
<organism evidence="2">
    <name type="scientific">marine sediment metagenome</name>
    <dbReference type="NCBI Taxonomy" id="412755"/>
    <lineage>
        <taxon>unclassified sequences</taxon>
        <taxon>metagenomes</taxon>
        <taxon>ecological metagenomes</taxon>
    </lineage>
</organism>
<gene>
    <name evidence="2" type="ORF">LCGC14_3050380</name>
</gene>
<comment type="caution">
    <text evidence="2">The sequence shown here is derived from an EMBL/GenBank/DDBJ whole genome shotgun (WGS) entry which is preliminary data.</text>
</comment>
<evidence type="ECO:0000256" key="1">
    <source>
        <dbReference type="SAM" id="MobiDB-lite"/>
    </source>
</evidence>
<feature type="region of interest" description="Disordered" evidence="1">
    <location>
        <begin position="1"/>
        <end position="30"/>
    </location>
</feature>